<reference evidence="3 5" key="1">
    <citation type="submission" date="2015-11" db="EMBL/GenBank/DDBJ databases">
        <title>Genomic analysis of 38 Legionella species identifies large and diverse effector repertoires.</title>
        <authorList>
            <person name="Burstein D."/>
            <person name="Amaro F."/>
            <person name="Zusman T."/>
            <person name="Lifshitz Z."/>
            <person name="Cohen O."/>
            <person name="Gilbert J.A."/>
            <person name="Pupko T."/>
            <person name="Shuman H.A."/>
            <person name="Segal G."/>
        </authorList>
    </citation>
    <scope>NUCLEOTIDE SEQUENCE [LARGE SCALE GENOMIC DNA]</scope>
    <source>
        <strain evidence="3 5">WO-44C</strain>
    </source>
</reference>
<dbReference type="Pfam" id="PF09917">
    <property type="entry name" value="DUF2147"/>
    <property type="match status" value="1"/>
</dbReference>
<evidence type="ECO:0000313" key="6">
    <source>
        <dbReference type="Proteomes" id="UP000251942"/>
    </source>
</evidence>
<name>A0A0W0U0A6_9GAMM</name>
<feature type="signal peptide" evidence="1">
    <location>
        <begin position="1"/>
        <end position="22"/>
    </location>
</feature>
<keyword evidence="1" id="KW-0732">Signal</keyword>
<sequence length="142" mass="15503">MRQWKAFLALILTVLFIPVALAQSPAGTWTTIDDKTGKKRAVVRINVSGNTLSGTIVSVYPQPGDTGICSKCPGGFKDKPIKGLQIVWGLKDKGNGEWDGGQILDPKTGRIYRAKMTLKGNKLYVRGYVGVSILGRTQVWVR</sequence>
<dbReference type="STRING" id="453.Lfee_1048"/>
<evidence type="ECO:0000313" key="4">
    <source>
        <dbReference type="EMBL" id="SPX61253.1"/>
    </source>
</evidence>
<dbReference type="Proteomes" id="UP000054698">
    <property type="component" value="Unassembled WGS sequence"/>
</dbReference>
<evidence type="ECO:0000313" key="3">
    <source>
        <dbReference type="EMBL" id="KTD01444.1"/>
    </source>
</evidence>
<reference evidence="4 6" key="2">
    <citation type="submission" date="2018-06" db="EMBL/GenBank/DDBJ databases">
        <authorList>
            <consortium name="Pathogen Informatics"/>
            <person name="Doyle S."/>
        </authorList>
    </citation>
    <scope>NUCLEOTIDE SEQUENCE [LARGE SCALE GENOMIC DNA]</scope>
    <source>
        <strain evidence="4 6">NCTC12022</strain>
    </source>
</reference>
<feature type="domain" description="DUF2147" evidence="2">
    <location>
        <begin position="27"/>
        <end position="142"/>
    </location>
</feature>
<dbReference type="Gene3D" id="2.40.128.520">
    <property type="match status" value="1"/>
</dbReference>
<dbReference type="PATRIC" id="fig|453.4.peg.1128"/>
<dbReference type="AlphaFoldDB" id="A0A0W0U0A6"/>
<protein>
    <submittedName>
        <fullName evidence="3">Putative signal peptide protein</fullName>
    </submittedName>
</protein>
<evidence type="ECO:0000313" key="5">
    <source>
        <dbReference type="Proteomes" id="UP000054698"/>
    </source>
</evidence>
<dbReference type="PANTHER" id="PTHR36919:SF3">
    <property type="entry name" value="BLL5882 PROTEIN"/>
    <property type="match status" value="1"/>
</dbReference>
<organism evidence="3 5">
    <name type="scientific">Legionella feeleii</name>
    <dbReference type="NCBI Taxonomy" id="453"/>
    <lineage>
        <taxon>Bacteria</taxon>
        <taxon>Pseudomonadati</taxon>
        <taxon>Pseudomonadota</taxon>
        <taxon>Gammaproteobacteria</taxon>
        <taxon>Legionellales</taxon>
        <taxon>Legionellaceae</taxon>
        <taxon>Legionella</taxon>
    </lineage>
</organism>
<proteinExistence type="predicted"/>
<evidence type="ECO:0000259" key="2">
    <source>
        <dbReference type="Pfam" id="PF09917"/>
    </source>
</evidence>
<dbReference type="InterPro" id="IPR019223">
    <property type="entry name" value="DUF2147"/>
</dbReference>
<dbReference type="EMBL" id="LNYB01000031">
    <property type="protein sequence ID" value="KTD01444.1"/>
    <property type="molecule type" value="Genomic_DNA"/>
</dbReference>
<accession>A0A0W0U0A6</accession>
<dbReference type="Proteomes" id="UP000251942">
    <property type="component" value="Unassembled WGS sequence"/>
</dbReference>
<gene>
    <name evidence="3" type="ORF">Lfee_1048</name>
    <name evidence="4" type="ORF">NCTC12022_01993</name>
</gene>
<keyword evidence="5" id="KW-1185">Reference proteome</keyword>
<dbReference type="RefSeq" id="WP_058444602.1">
    <property type="nucleotide sequence ID" value="NZ_CAAAHT010000008.1"/>
</dbReference>
<dbReference type="EMBL" id="UASS01000018">
    <property type="protein sequence ID" value="SPX61253.1"/>
    <property type="molecule type" value="Genomic_DNA"/>
</dbReference>
<feature type="chain" id="PRO_5033728152" evidence="1">
    <location>
        <begin position="23"/>
        <end position="142"/>
    </location>
</feature>
<evidence type="ECO:0000256" key="1">
    <source>
        <dbReference type="SAM" id="SignalP"/>
    </source>
</evidence>
<dbReference type="PANTHER" id="PTHR36919">
    <property type="entry name" value="BLR1215 PROTEIN"/>
    <property type="match status" value="1"/>
</dbReference>
<dbReference type="OrthoDB" id="9814399at2"/>